<reference evidence="2" key="1">
    <citation type="submission" date="2022-06" db="EMBL/GenBank/DDBJ databases">
        <title>Aquibacillus sp. a new bacterium isolated from soil saline samples.</title>
        <authorList>
            <person name="Galisteo C."/>
            <person name="De La Haba R."/>
            <person name="Sanchez-Porro C."/>
            <person name="Ventosa A."/>
        </authorList>
    </citation>
    <scope>NUCLEOTIDE SEQUENCE</scope>
    <source>
        <strain evidence="2">3ASR75-54</strain>
    </source>
</reference>
<gene>
    <name evidence="2" type="ORF">NC799_10530</name>
</gene>
<accession>A0A9X3WH33</accession>
<sequence>MSTNNEQPIEQKKKLSTQEIIKQQLERKKQAQETSKGKTNGANSMHRMKSQQSKKTSTTRRKMGS</sequence>
<dbReference type="Proteomes" id="UP001145069">
    <property type="component" value="Unassembled WGS sequence"/>
</dbReference>
<name>A0A9X3WH33_9BACI</name>
<evidence type="ECO:0000313" key="3">
    <source>
        <dbReference type="Proteomes" id="UP001145069"/>
    </source>
</evidence>
<protein>
    <submittedName>
        <fullName evidence="2">Uncharacterized protein</fullName>
    </submittedName>
</protein>
<dbReference type="AlphaFoldDB" id="A0A9X3WH33"/>
<evidence type="ECO:0000313" key="2">
    <source>
        <dbReference type="EMBL" id="MDC3417329.1"/>
    </source>
</evidence>
<keyword evidence="3" id="KW-1185">Reference proteome</keyword>
<comment type="caution">
    <text evidence="2">The sequence shown here is derived from an EMBL/GenBank/DDBJ whole genome shotgun (WGS) entry which is preliminary data.</text>
</comment>
<dbReference type="EMBL" id="JAMQKC010000008">
    <property type="protein sequence ID" value="MDC3417329.1"/>
    <property type="molecule type" value="Genomic_DNA"/>
</dbReference>
<dbReference type="RefSeq" id="WP_272446397.1">
    <property type="nucleotide sequence ID" value="NZ_JAMQKC010000008.1"/>
</dbReference>
<evidence type="ECO:0000256" key="1">
    <source>
        <dbReference type="SAM" id="MobiDB-lite"/>
    </source>
</evidence>
<proteinExistence type="predicted"/>
<feature type="compositionally biased region" description="Polar residues" evidence="1">
    <location>
        <begin position="32"/>
        <end position="43"/>
    </location>
</feature>
<feature type="region of interest" description="Disordered" evidence="1">
    <location>
        <begin position="24"/>
        <end position="65"/>
    </location>
</feature>
<organism evidence="2 3">
    <name type="scientific">Aquibacillus salsiterrae</name>
    <dbReference type="NCBI Taxonomy" id="2950439"/>
    <lineage>
        <taxon>Bacteria</taxon>
        <taxon>Bacillati</taxon>
        <taxon>Bacillota</taxon>
        <taxon>Bacilli</taxon>
        <taxon>Bacillales</taxon>
        <taxon>Bacillaceae</taxon>
        <taxon>Aquibacillus</taxon>
    </lineage>
</organism>